<accession>A0A3D8S1A4</accession>
<evidence type="ECO:0000313" key="3">
    <source>
        <dbReference type="Proteomes" id="UP000256645"/>
    </source>
</evidence>
<dbReference type="OrthoDB" id="1612078at2759"/>
<gene>
    <name evidence="2" type="ORF">BP6252_04558</name>
</gene>
<sequence>MFEESGQKVMKSARQTMDQIRDNKHLPDLDDSRLLHPALKHDLNTVMSRPVDHVDKIQRYAIRAQCSRWDGQSHSLSCVSIAGSCINIVRDTLHRWQDAIAAHPCITAAKMLVVVLCFVLSAVWGPLHLASAATYANSSSTGLLDVFQVEAPLRSSYGSAVCEQVIVQHEFAASYGTPYVGSYAPPVNCNFTTTIFNMSIVSAGINYDRLGLLFFGDIEIWRSTTAMPVRTGIFYNYQKDMTVFDTLFRSEQKVIMEMDNIYDSVFTGSYNVTITALYYNDGFESFSPADMILPISTKSSASNASSVISLPDGNATISATIPRNAERAVVSILASGNGAEEFWYTNVPTEYAATFNNTAIYGYSPFREVQLLIDGELAGVSWPFPIVFTGGISPGLWVPIVGIDTYDVPSFEIDISPWLGLLCDGAAHTFELKVLGYDTDTLLGTVGSNWWITGSIFIWVDDNGNQTTSTTMQSLTPEPSFNFTPIITTSSNSSTNTSLWVSLTGQRSLSHTSTITTSSGSRALTWSQELSYLNIQNFTSLGHNETLTQLTSGTSRFSPATSNTSTLTSTYSYPITFYQAVTTPADATEANSTLFAILDRSLLSSTTPILAYLTTPTVYTTPAVLATRQNGSCMYYWNDTYYEFAGAIDPAEGTLGMTEQWFSFEGPGTDGSEVEYGRHVKAIDGYEPALIEDEISAMTIAVPDTVFLI</sequence>
<dbReference type="EMBL" id="PDLM01000004">
    <property type="protein sequence ID" value="RDW79920.1"/>
    <property type="molecule type" value="Genomic_DNA"/>
</dbReference>
<evidence type="ECO:0000259" key="1">
    <source>
        <dbReference type="Pfam" id="PF12222"/>
    </source>
</evidence>
<comment type="caution">
    <text evidence="2">The sequence shown here is derived from an EMBL/GenBank/DDBJ whole genome shotgun (WGS) entry which is preliminary data.</text>
</comment>
<dbReference type="Pfam" id="PF25156">
    <property type="entry name" value="PNGase_A_C"/>
    <property type="match status" value="1"/>
</dbReference>
<dbReference type="InterPro" id="IPR021102">
    <property type="entry name" value="PNGase_A"/>
</dbReference>
<dbReference type="PANTHER" id="PTHR31104">
    <property type="entry name" value="PEPTIDE-N4-(N-ACETYL-BETA-GLUCOSAMINYL)ASPARAGINE AMIDASE A PROTEIN"/>
    <property type="match status" value="1"/>
</dbReference>
<dbReference type="InterPro" id="IPR056948">
    <property type="entry name" value="PNGaseA_N"/>
</dbReference>
<dbReference type="AlphaFoldDB" id="A0A3D8S1A4"/>
<organism evidence="2 3">
    <name type="scientific">Coleophoma cylindrospora</name>
    <dbReference type="NCBI Taxonomy" id="1849047"/>
    <lineage>
        <taxon>Eukaryota</taxon>
        <taxon>Fungi</taxon>
        <taxon>Dikarya</taxon>
        <taxon>Ascomycota</taxon>
        <taxon>Pezizomycotina</taxon>
        <taxon>Leotiomycetes</taxon>
        <taxon>Helotiales</taxon>
        <taxon>Dermateaceae</taxon>
        <taxon>Coleophoma</taxon>
    </lineage>
</organism>
<reference evidence="2 3" key="1">
    <citation type="journal article" date="2018" name="IMA Fungus">
        <title>IMA Genome-F 9: Draft genome sequence of Annulohypoxylon stygium, Aspergillus mulundensis, Berkeleyomyces basicola (syn. Thielaviopsis basicola), Ceratocystis smalleyi, two Cercospora beticola strains, Coleophoma cylindrospora, Fusarium fracticaudum, Phialophora cf. hyalina, and Morchella septimelata.</title>
        <authorList>
            <person name="Wingfield B.D."/>
            <person name="Bills G.F."/>
            <person name="Dong Y."/>
            <person name="Huang W."/>
            <person name="Nel W.J."/>
            <person name="Swalarsk-Parry B.S."/>
            <person name="Vaghefi N."/>
            <person name="Wilken P.M."/>
            <person name="An Z."/>
            <person name="de Beer Z.W."/>
            <person name="De Vos L."/>
            <person name="Chen L."/>
            <person name="Duong T.A."/>
            <person name="Gao Y."/>
            <person name="Hammerbacher A."/>
            <person name="Kikkert J.R."/>
            <person name="Li Y."/>
            <person name="Li H."/>
            <person name="Li K."/>
            <person name="Li Q."/>
            <person name="Liu X."/>
            <person name="Ma X."/>
            <person name="Naidoo K."/>
            <person name="Pethybridge S.J."/>
            <person name="Sun J."/>
            <person name="Steenkamp E.T."/>
            <person name="van der Nest M.A."/>
            <person name="van Wyk S."/>
            <person name="Wingfield M.J."/>
            <person name="Xiong C."/>
            <person name="Yue Q."/>
            <person name="Zhang X."/>
        </authorList>
    </citation>
    <scope>NUCLEOTIDE SEQUENCE [LARGE SCALE GENOMIC DNA]</scope>
    <source>
        <strain evidence="2 3">BP6252</strain>
    </source>
</reference>
<dbReference type="Pfam" id="PF12222">
    <property type="entry name" value="PNGaseA"/>
    <property type="match status" value="1"/>
</dbReference>
<dbReference type="Proteomes" id="UP000256645">
    <property type="component" value="Unassembled WGS sequence"/>
</dbReference>
<proteinExistence type="predicted"/>
<protein>
    <recommendedName>
        <fullName evidence="1">Peptide N-acetyl-beta-D-glucosaminyl asparaginase amidase A N-terminal domain-containing protein</fullName>
    </recommendedName>
</protein>
<feature type="domain" description="Peptide N-acetyl-beta-D-glucosaminyl asparaginase amidase A N-terminal" evidence="1">
    <location>
        <begin position="155"/>
        <end position="474"/>
    </location>
</feature>
<keyword evidence="3" id="KW-1185">Reference proteome</keyword>
<evidence type="ECO:0000313" key="2">
    <source>
        <dbReference type="EMBL" id="RDW79920.1"/>
    </source>
</evidence>
<name>A0A3D8S1A4_9HELO</name>